<evidence type="ECO:0000256" key="4">
    <source>
        <dbReference type="ARBA" id="ARBA00022989"/>
    </source>
</evidence>
<comment type="similarity">
    <text evidence="2">Belongs to the TMEM19 family.</text>
</comment>
<comment type="caution">
    <text evidence="7">The sequence shown here is derived from an EMBL/GenBank/DDBJ whole genome shotgun (WGS) entry which is preliminary data.</text>
</comment>
<evidence type="ECO:0000313" key="7">
    <source>
        <dbReference type="EMBL" id="TCZ74314.1"/>
    </source>
</evidence>
<dbReference type="EMBL" id="SKFG01000027">
    <property type="protein sequence ID" value="TCZ74314.1"/>
    <property type="molecule type" value="Genomic_DNA"/>
</dbReference>
<feature type="transmembrane region" description="Helical" evidence="6">
    <location>
        <begin position="156"/>
        <end position="180"/>
    </location>
</feature>
<feature type="transmembrane region" description="Helical" evidence="6">
    <location>
        <begin position="192"/>
        <end position="213"/>
    </location>
</feature>
<dbReference type="PANTHER" id="PTHR13353">
    <property type="entry name" value="TRANSMEMBRANE PROTEIN 19"/>
    <property type="match status" value="1"/>
</dbReference>
<keyword evidence="4 6" id="KW-1133">Transmembrane helix</keyword>
<name>A0A4R4E412_9BACL</name>
<keyword evidence="8" id="KW-1185">Reference proteome</keyword>
<dbReference type="OrthoDB" id="9808500at2"/>
<evidence type="ECO:0000256" key="6">
    <source>
        <dbReference type="SAM" id="Phobius"/>
    </source>
</evidence>
<proteinExistence type="inferred from homology"/>
<evidence type="ECO:0000256" key="2">
    <source>
        <dbReference type="ARBA" id="ARBA00009012"/>
    </source>
</evidence>
<dbReference type="Pfam" id="PF01940">
    <property type="entry name" value="DUF92"/>
    <property type="match status" value="1"/>
</dbReference>
<evidence type="ECO:0000256" key="3">
    <source>
        <dbReference type="ARBA" id="ARBA00022692"/>
    </source>
</evidence>
<evidence type="ECO:0000313" key="8">
    <source>
        <dbReference type="Proteomes" id="UP000295418"/>
    </source>
</evidence>
<sequence>MNHMIGWIVGLICSSVIAGAAYMKKSLTMSGASGAILLGTTMYALGSIAWYGVLIAFFVSSTLLTKLKQQRKTAAESGYAKSGNRDMGQVAANGGIGLLLCIFNACWPHPYWWIAFIGVMGAVTADTWATEIGGLSRSTPRSILNGRKVAPGTSGGITGLGVAASALGGLFIGLIGWLFLQVDDVGGINLGYVLLVGLTGGLVGSLGDSLMGASIQVMYRCKACGRDVETKNHCNHPTEKIRGLQWFNNDTVNIIASILGGALAVRIYKSAIELIDLLR</sequence>
<keyword evidence="3 6" id="KW-0812">Transmembrane</keyword>
<comment type="subcellular location">
    <subcellularLocation>
        <location evidence="1">Membrane</location>
        <topology evidence="1">Multi-pass membrane protein</topology>
    </subcellularLocation>
</comment>
<protein>
    <submittedName>
        <fullName evidence="7">DUF92 domain-containing protein</fullName>
    </submittedName>
</protein>
<feature type="transmembrane region" description="Helical" evidence="6">
    <location>
        <begin position="42"/>
        <end position="65"/>
    </location>
</feature>
<dbReference type="PANTHER" id="PTHR13353:SF5">
    <property type="entry name" value="TRANSMEMBRANE PROTEIN 19"/>
    <property type="match status" value="1"/>
</dbReference>
<dbReference type="AlphaFoldDB" id="A0A4R4E412"/>
<evidence type="ECO:0000256" key="5">
    <source>
        <dbReference type="ARBA" id="ARBA00023136"/>
    </source>
</evidence>
<organism evidence="7 8">
    <name type="scientific">Paenibacillus albiflavus</name>
    <dbReference type="NCBI Taxonomy" id="2545760"/>
    <lineage>
        <taxon>Bacteria</taxon>
        <taxon>Bacillati</taxon>
        <taxon>Bacillota</taxon>
        <taxon>Bacilli</taxon>
        <taxon>Bacillales</taxon>
        <taxon>Paenibacillaceae</taxon>
        <taxon>Paenibacillus</taxon>
    </lineage>
</organism>
<evidence type="ECO:0000256" key="1">
    <source>
        <dbReference type="ARBA" id="ARBA00004141"/>
    </source>
</evidence>
<accession>A0A4R4E412</accession>
<dbReference type="Proteomes" id="UP000295418">
    <property type="component" value="Unassembled WGS sequence"/>
</dbReference>
<dbReference type="InterPro" id="IPR002794">
    <property type="entry name" value="DUF92_TMEM19"/>
</dbReference>
<dbReference type="GO" id="GO:0016020">
    <property type="term" value="C:membrane"/>
    <property type="evidence" value="ECO:0007669"/>
    <property type="project" value="UniProtKB-SubCell"/>
</dbReference>
<keyword evidence="5 6" id="KW-0472">Membrane</keyword>
<gene>
    <name evidence="7" type="ORF">E0485_19960</name>
</gene>
<reference evidence="7 8" key="1">
    <citation type="submission" date="2019-03" db="EMBL/GenBank/DDBJ databases">
        <authorList>
            <person name="Kim M.K.M."/>
        </authorList>
    </citation>
    <scope>NUCLEOTIDE SEQUENCE [LARGE SCALE GENOMIC DNA]</scope>
    <source>
        <strain evidence="7 8">18JY21-1</strain>
    </source>
</reference>